<dbReference type="OrthoDB" id="1262810at2759"/>
<accession>A0A9P9DJA9</accession>
<feature type="region of interest" description="Disordered" evidence="1">
    <location>
        <begin position="659"/>
        <end position="682"/>
    </location>
</feature>
<sequence>MQADEERSVDESTSSTTRFLQYSNENPTEFLNFLASSWESDAANLSGNAVAVAMLKDIKVLCENGDRLPLTRTYLPVPKLVSLCEGYMLENERFPFLKLRKPPTTDEDLGSWAFLESHFGVGTRNDLGFYLDILRSIRQRNNREQVKLPRRILQLYLRIHAACEASNDALKAQQKVREAFDKSDLILRHGWWHSLSTCFLELPGRPRGWTFVFPPEESWHATDAECAELRQFYQQTLKIPNAVSLGDILHRLDVARADHSSHPNFRLEKLYSAIDEMLPSLSEKSVEDLRTSFEEKPYIRVLSNGSTAWHKLSTCIWAPGLDIPGKVDLSNDYSRLESFFTGSLKVSSGFRMVYEHLINLDPKNASVKAVKEMIWSLNASLSEHGHLLDPKPFLSSSVFPVRNNNDEVNLTSAETEFSIPDREFLHEQFSGMVEMLDFTAHEVWLLEPLMVWAGLESRYLSWNVVEASYLDGATPKATRGGFSAARSRGLVRVACHFRSPRVKNLAGKYAVISKLEKTLFFQTDAMFLQLALSTDNNGVTTVDKIPCQLHVEDCNDQLKIHMPPGEEAQEFCIASKLPRRLVEWIMTDPDSEVIGRVDEVAVSLFKTLMTIRDGLIDSVLDAEGIVKVDGLTLPVDESSHHLDSRSPPLGSRPILIPKAKRSRSNTMTSTKRPLSIESSPPGYDEATLQVEAIHISDGELN</sequence>
<evidence type="ECO:0000256" key="1">
    <source>
        <dbReference type="SAM" id="MobiDB-lite"/>
    </source>
</evidence>
<proteinExistence type="predicted"/>
<evidence type="ECO:0000313" key="3">
    <source>
        <dbReference type="Proteomes" id="UP000717696"/>
    </source>
</evidence>
<protein>
    <submittedName>
        <fullName evidence="2">Uncharacterized protein</fullName>
    </submittedName>
</protein>
<organism evidence="2 3">
    <name type="scientific">Dactylonectria estremocensis</name>
    <dbReference type="NCBI Taxonomy" id="1079267"/>
    <lineage>
        <taxon>Eukaryota</taxon>
        <taxon>Fungi</taxon>
        <taxon>Dikarya</taxon>
        <taxon>Ascomycota</taxon>
        <taxon>Pezizomycotina</taxon>
        <taxon>Sordariomycetes</taxon>
        <taxon>Hypocreomycetidae</taxon>
        <taxon>Hypocreales</taxon>
        <taxon>Nectriaceae</taxon>
        <taxon>Dactylonectria</taxon>
    </lineage>
</organism>
<evidence type="ECO:0000313" key="2">
    <source>
        <dbReference type="EMBL" id="KAH7120231.1"/>
    </source>
</evidence>
<keyword evidence="3" id="KW-1185">Reference proteome</keyword>
<gene>
    <name evidence="2" type="ORF">B0J13DRAFT_512734</name>
</gene>
<comment type="caution">
    <text evidence="2">The sequence shown here is derived from an EMBL/GenBank/DDBJ whole genome shotgun (WGS) entry which is preliminary data.</text>
</comment>
<feature type="compositionally biased region" description="Polar residues" evidence="1">
    <location>
        <begin position="664"/>
        <end position="678"/>
    </location>
</feature>
<name>A0A9P9DJA9_9HYPO</name>
<reference evidence="2" key="1">
    <citation type="journal article" date="2021" name="Nat. Commun.">
        <title>Genetic determinants of endophytism in the Arabidopsis root mycobiome.</title>
        <authorList>
            <person name="Mesny F."/>
            <person name="Miyauchi S."/>
            <person name="Thiergart T."/>
            <person name="Pickel B."/>
            <person name="Atanasova L."/>
            <person name="Karlsson M."/>
            <person name="Huettel B."/>
            <person name="Barry K.W."/>
            <person name="Haridas S."/>
            <person name="Chen C."/>
            <person name="Bauer D."/>
            <person name="Andreopoulos W."/>
            <person name="Pangilinan J."/>
            <person name="LaButti K."/>
            <person name="Riley R."/>
            <person name="Lipzen A."/>
            <person name="Clum A."/>
            <person name="Drula E."/>
            <person name="Henrissat B."/>
            <person name="Kohler A."/>
            <person name="Grigoriev I.V."/>
            <person name="Martin F.M."/>
            <person name="Hacquard S."/>
        </authorList>
    </citation>
    <scope>NUCLEOTIDE SEQUENCE</scope>
    <source>
        <strain evidence="2">MPI-CAGE-AT-0021</strain>
    </source>
</reference>
<dbReference type="Proteomes" id="UP000717696">
    <property type="component" value="Unassembled WGS sequence"/>
</dbReference>
<dbReference type="EMBL" id="JAGMUU010000028">
    <property type="protein sequence ID" value="KAH7120231.1"/>
    <property type="molecule type" value="Genomic_DNA"/>
</dbReference>
<dbReference type="AlphaFoldDB" id="A0A9P9DJA9"/>